<accession>A0A974A043</accession>
<keyword evidence="9" id="KW-1185">Reference proteome</keyword>
<dbReference type="SUPFAM" id="SSF46626">
    <property type="entry name" value="Cytochrome c"/>
    <property type="match status" value="1"/>
</dbReference>
<dbReference type="GO" id="GO:0046872">
    <property type="term" value="F:metal ion binding"/>
    <property type="evidence" value="ECO:0007669"/>
    <property type="project" value="UniProtKB-KW"/>
</dbReference>
<dbReference type="EMBL" id="JAAOLE020000001">
    <property type="protein sequence ID" value="NVI43710.1"/>
    <property type="molecule type" value="Genomic_DNA"/>
</dbReference>
<dbReference type="Gene3D" id="1.10.760.10">
    <property type="entry name" value="Cytochrome c-like domain"/>
    <property type="match status" value="1"/>
</dbReference>
<dbReference type="RefSeq" id="WP_166215219.1">
    <property type="nucleotide sequence ID" value="NZ_CP088288.1"/>
</dbReference>
<evidence type="ECO:0000256" key="3">
    <source>
        <dbReference type="ARBA" id="ARBA00023004"/>
    </source>
</evidence>
<dbReference type="GO" id="GO:0020037">
    <property type="term" value="F:heme binding"/>
    <property type="evidence" value="ECO:0007669"/>
    <property type="project" value="InterPro"/>
</dbReference>
<gene>
    <name evidence="7" type="ORF">HAP48_012315</name>
    <name evidence="8" type="ORF">WDK88_33680</name>
</gene>
<feature type="signal peptide" evidence="5">
    <location>
        <begin position="1"/>
        <end position="22"/>
    </location>
</feature>
<dbReference type="GO" id="GO:0009055">
    <property type="term" value="F:electron transfer activity"/>
    <property type="evidence" value="ECO:0007669"/>
    <property type="project" value="InterPro"/>
</dbReference>
<keyword evidence="2 4" id="KW-0479">Metal-binding</keyword>
<keyword evidence="1 4" id="KW-0349">Heme</keyword>
<reference evidence="8" key="2">
    <citation type="journal article" date="2021" name="Int. J. Syst. Evol. Microbiol.">
        <title>Bradyrhizobium septentrionale sp. nov. (sv. septentrionale) and Bradyrhizobium quebecense sp. nov. (sv. septentrionale) associated with legumes native to Canada possess rearranged symbiosis genes and numerous insertion sequences.</title>
        <authorList>
            <person name="Bromfield E.S.P."/>
            <person name="Cloutier S."/>
        </authorList>
    </citation>
    <scope>NUCLEOTIDE SEQUENCE</scope>
    <source>
        <strain evidence="8">5S5</strain>
    </source>
</reference>
<dbReference type="InterPro" id="IPR036909">
    <property type="entry name" value="Cyt_c-like_dom_sf"/>
</dbReference>
<dbReference type="EMBL" id="CP147711">
    <property type="protein sequence ID" value="WXC78307.1"/>
    <property type="molecule type" value="Genomic_DNA"/>
</dbReference>
<dbReference type="InterPro" id="IPR051459">
    <property type="entry name" value="Cytochrome_c-type_DH"/>
</dbReference>
<reference evidence="7" key="1">
    <citation type="submission" date="2020-06" db="EMBL/GenBank/DDBJ databases">
        <title>Whole Genome Sequence of Bradyrhizobium sp. Strain 1S1.</title>
        <authorList>
            <person name="Bromfield E.S.P."/>
            <person name="Cloutier S."/>
        </authorList>
    </citation>
    <scope>NUCLEOTIDE SEQUENCE [LARGE SCALE GENOMIC DNA]</scope>
    <source>
        <strain evidence="7">1S1</strain>
    </source>
</reference>
<dbReference type="InterPro" id="IPR009056">
    <property type="entry name" value="Cyt_c-like_dom"/>
</dbReference>
<evidence type="ECO:0000259" key="6">
    <source>
        <dbReference type="PROSITE" id="PS51007"/>
    </source>
</evidence>
<dbReference type="AlphaFoldDB" id="A0A974A043"/>
<evidence type="ECO:0000256" key="1">
    <source>
        <dbReference type="ARBA" id="ARBA00022617"/>
    </source>
</evidence>
<evidence type="ECO:0000256" key="5">
    <source>
        <dbReference type="SAM" id="SignalP"/>
    </source>
</evidence>
<protein>
    <submittedName>
        <fullName evidence="7">Cytochrome c</fullName>
    </submittedName>
</protein>
<dbReference type="PANTHER" id="PTHR35008:SF9">
    <property type="entry name" value="CYTOCHROME C DOMAIN-CONTAINING PROTEIN"/>
    <property type="match status" value="1"/>
</dbReference>
<organism evidence="7">
    <name type="scientific">Bradyrhizobium septentrionale</name>
    <dbReference type="NCBI Taxonomy" id="1404411"/>
    <lineage>
        <taxon>Bacteria</taxon>
        <taxon>Pseudomonadati</taxon>
        <taxon>Pseudomonadota</taxon>
        <taxon>Alphaproteobacteria</taxon>
        <taxon>Hyphomicrobiales</taxon>
        <taxon>Nitrobacteraceae</taxon>
        <taxon>Bradyrhizobium</taxon>
    </lineage>
</organism>
<feature type="domain" description="Cytochrome c" evidence="6">
    <location>
        <begin position="23"/>
        <end position="117"/>
    </location>
</feature>
<dbReference type="PROSITE" id="PS51007">
    <property type="entry name" value="CYTC"/>
    <property type="match status" value="1"/>
</dbReference>
<name>A0A974A043_9BRAD</name>
<feature type="chain" id="PRO_5037701320" evidence="5">
    <location>
        <begin position="23"/>
        <end position="137"/>
    </location>
</feature>
<evidence type="ECO:0000313" key="9">
    <source>
        <dbReference type="Proteomes" id="UP001432046"/>
    </source>
</evidence>
<keyword evidence="5" id="KW-0732">Signal</keyword>
<evidence type="ECO:0000256" key="4">
    <source>
        <dbReference type="PROSITE-ProRule" id="PRU00433"/>
    </source>
</evidence>
<keyword evidence="3 4" id="KW-0408">Iron</keyword>
<proteinExistence type="predicted"/>
<dbReference type="PANTHER" id="PTHR35008">
    <property type="entry name" value="BLL4482 PROTEIN-RELATED"/>
    <property type="match status" value="1"/>
</dbReference>
<evidence type="ECO:0000256" key="2">
    <source>
        <dbReference type="ARBA" id="ARBA00022723"/>
    </source>
</evidence>
<reference evidence="8" key="3">
    <citation type="submission" date="2024-03" db="EMBL/GenBank/DDBJ databases">
        <authorList>
            <person name="Bromfield E.S.P."/>
            <person name="Cloutier S."/>
        </authorList>
    </citation>
    <scope>NUCLEOTIDE SEQUENCE</scope>
    <source>
        <strain evidence="8">5S5</strain>
    </source>
</reference>
<dbReference type="Pfam" id="PF13442">
    <property type="entry name" value="Cytochrome_CBB3"/>
    <property type="match status" value="1"/>
</dbReference>
<dbReference type="Proteomes" id="UP001432046">
    <property type="component" value="Chromosome"/>
</dbReference>
<evidence type="ECO:0000313" key="8">
    <source>
        <dbReference type="EMBL" id="WXC78307.1"/>
    </source>
</evidence>
<evidence type="ECO:0000313" key="7">
    <source>
        <dbReference type="EMBL" id="NVI43710.1"/>
    </source>
</evidence>
<sequence>MMRISISAVAALTLLSATVAVGQDNATGKRTFSSGYRFVEMTGEELFGNVCQGCHMPDATGASGAGTYPALASNKNLESASYPIFLVINGRRGMPGFGDMMTDGQVAAVVNYLRTHFGNTYQDAVTAKDVQDARPNK</sequence>